<evidence type="ECO:0000256" key="3">
    <source>
        <dbReference type="ARBA" id="ARBA00008281"/>
    </source>
</evidence>
<dbReference type="EMBL" id="LWLV01002274">
    <property type="protein sequence ID" value="OTA40246.1"/>
    <property type="molecule type" value="Genomic_DNA"/>
</dbReference>
<dbReference type="GO" id="GO:0071978">
    <property type="term" value="P:bacterial-type flagellum-dependent swarming motility"/>
    <property type="evidence" value="ECO:0007669"/>
    <property type="project" value="TreeGrafter"/>
</dbReference>
<evidence type="ECO:0000256" key="1">
    <source>
        <dbReference type="ARBA" id="ARBA00002254"/>
    </source>
</evidence>
<dbReference type="GO" id="GO:0005886">
    <property type="term" value="C:plasma membrane"/>
    <property type="evidence" value="ECO:0007669"/>
    <property type="project" value="UniProtKB-SubCell"/>
</dbReference>
<sequence>MNRGLITALVAAVVILAVGVAGLAFYVLVIQPRTGGLVAAGGGEGTTVIAGEPVLEAAYYELDEFVTNLADKDRLRYIKFSVALGLRSSSSEEIAQGAAPQVRDVILSQVRELTAADLGGADGKERLAQAIKEGLDKLLPGHVTRVYVTDMVIQ</sequence>
<keyword evidence="6 10" id="KW-0812">Transmembrane</keyword>
<proteinExistence type="inferred from homology"/>
<name>A0A1Y2T379_SYMTR</name>
<feature type="transmembrane region" description="Helical" evidence="10">
    <location>
        <begin position="6"/>
        <end position="29"/>
    </location>
</feature>
<evidence type="ECO:0000256" key="2">
    <source>
        <dbReference type="ARBA" id="ARBA00004162"/>
    </source>
</evidence>
<comment type="caution">
    <text evidence="11">The sequence shown here is derived from an EMBL/GenBank/DDBJ whole genome shotgun (WGS) entry which is preliminary data.</text>
</comment>
<dbReference type="Proteomes" id="UP000194267">
    <property type="component" value="Unassembled WGS sequence"/>
</dbReference>
<keyword evidence="8 10" id="KW-1133">Transmembrane helix</keyword>
<keyword evidence="5 10" id="KW-0145">Chemotaxis</keyword>
<evidence type="ECO:0000256" key="4">
    <source>
        <dbReference type="ARBA" id="ARBA00022475"/>
    </source>
</evidence>
<evidence type="ECO:0000256" key="10">
    <source>
        <dbReference type="RuleBase" id="RU364125"/>
    </source>
</evidence>
<evidence type="ECO:0000256" key="6">
    <source>
        <dbReference type="ARBA" id="ARBA00022692"/>
    </source>
</evidence>
<dbReference type="InterPro" id="IPR005503">
    <property type="entry name" value="FliL"/>
</dbReference>
<gene>
    <name evidence="11" type="ORF">A6D92_20775</name>
</gene>
<comment type="subcellular location">
    <subcellularLocation>
        <location evidence="2">Cell membrane</location>
        <topology evidence="2">Single-pass membrane protein</topology>
    </subcellularLocation>
</comment>
<protein>
    <recommendedName>
        <fullName evidence="10">Flagellar protein FliL</fullName>
    </recommendedName>
</protein>
<dbReference type="Pfam" id="PF03748">
    <property type="entry name" value="FliL"/>
    <property type="match status" value="1"/>
</dbReference>
<dbReference type="GO" id="GO:0009425">
    <property type="term" value="C:bacterial-type flagellum basal body"/>
    <property type="evidence" value="ECO:0007669"/>
    <property type="project" value="InterPro"/>
</dbReference>
<evidence type="ECO:0000256" key="5">
    <source>
        <dbReference type="ARBA" id="ARBA00022500"/>
    </source>
</evidence>
<comment type="function">
    <text evidence="1 10">Controls the rotational direction of flagella during chemotaxis.</text>
</comment>
<comment type="similarity">
    <text evidence="3 10">Belongs to the FliL family.</text>
</comment>
<evidence type="ECO:0000313" key="11">
    <source>
        <dbReference type="EMBL" id="OTA40246.1"/>
    </source>
</evidence>
<evidence type="ECO:0000256" key="9">
    <source>
        <dbReference type="ARBA" id="ARBA00023136"/>
    </source>
</evidence>
<dbReference type="GO" id="GO:0006935">
    <property type="term" value="P:chemotaxis"/>
    <property type="evidence" value="ECO:0007669"/>
    <property type="project" value="UniProtKB-KW"/>
</dbReference>
<dbReference type="PANTHER" id="PTHR35091">
    <property type="entry name" value="FLAGELLAR PROTEIN FLIL"/>
    <property type="match status" value="1"/>
</dbReference>
<evidence type="ECO:0000256" key="7">
    <source>
        <dbReference type="ARBA" id="ARBA00022779"/>
    </source>
</evidence>
<evidence type="ECO:0000313" key="12">
    <source>
        <dbReference type="Proteomes" id="UP000194267"/>
    </source>
</evidence>
<organism evidence="11 12">
    <name type="scientific">Symbiobacterium thermophilum</name>
    <dbReference type="NCBI Taxonomy" id="2734"/>
    <lineage>
        <taxon>Bacteria</taxon>
        <taxon>Bacillati</taxon>
        <taxon>Bacillota</taxon>
        <taxon>Clostridia</taxon>
        <taxon>Eubacteriales</taxon>
        <taxon>Symbiobacteriaceae</taxon>
        <taxon>Symbiobacterium</taxon>
    </lineage>
</organism>
<keyword evidence="4 10" id="KW-1003">Cell membrane</keyword>
<keyword evidence="7 10" id="KW-0283">Flagellar rotation</keyword>
<accession>A0A1Y2T379</accession>
<dbReference type="AlphaFoldDB" id="A0A1Y2T379"/>
<keyword evidence="9 10" id="KW-0472">Membrane</keyword>
<evidence type="ECO:0000256" key="8">
    <source>
        <dbReference type="ARBA" id="ARBA00022989"/>
    </source>
</evidence>
<reference evidence="12" key="1">
    <citation type="submission" date="2016-04" db="EMBL/GenBank/DDBJ databases">
        <authorList>
            <person name="Antunes L.P."/>
            <person name="Martins L.F."/>
            <person name="Pereira R.V."/>
            <person name="Thomas A.M."/>
            <person name="Barbosa D."/>
            <person name="Nascimento L."/>
            <person name="Silva G.M."/>
            <person name="Condomitti G.W."/>
            <person name="Digiampietri L.A."/>
            <person name="Lombardi K.C."/>
            <person name="Ramos P.L."/>
            <person name="Quaggio R.B."/>
            <person name="Oliveira J.C."/>
            <person name="Pascon R.C."/>
            <person name="Cruz J.B."/>
            <person name="Silva A.M."/>
            <person name="Setubal J.C."/>
        </authorList>
    </citation>
    <scope>NUCLEOTIDE SEQUENCE [LARGE SCALE GENOMIC DNA]</scope>
</reference>
<dbReference type="PANTHER" id="PTHR35091:SF2">
    <property type="entry name" value="FLAGELLAR PROTEIN FLIL"/>
    <property type="match status" value="1"/>
</dbReference>